<evidence type="ECO:0000256" key="1">
    <source>
        <dbReference type="ARBA" id="ARBA00023015"/>
    </source>
</evidence>
<evidence type="ECO:0000313" key="7">
    <source>
        <dbReference type="Proteomes" id="UP000260680"/>
    </source>
</evidence>
<organism evidence="6 7">
    <name type="scientific">Lacrimispora amygdalina</name>
    <dbReference type="NCBI Taxonomy" id="253257"/>
    <lineage>
        <taxon>Bacteria</taxon>
        <taxon>Bacillati</taxon>
        <taxon>Bacillota</taxon>
        <taxon>Clostridia</taxon>
        <taxon>Lachnospirales</taxon>
        <taxon>Lachnospiraceae</taxon>
        <taxon>Lacrimispora</taxon>
    </lineage>
</organism>
<keyword evidence="1" id="KW-0805">Transcription regulation</keyword>
<dbReference type="Proteomes" id="UP000260680">
    <property type="component" value="Unassembled WGS sequence"/>
</dbReference>
<dbReference type="Gene3D" id="1.10.10.10">
    <property type="entry name" value="Winged helix-like DNA-binding domain superfamily/Winged helix DNA-binding domain"/>
    <property type="match status" value="1"/>
</dbReference>
<dbReference type="EMBL" id="BRPJ01000073">
    <property type="protein sequence ID" value="GLB31443.1"/>
    <property type="molecule type" value="Genomic_DNA"/>
</dbReference>
<dbReference type="PANTHER" id="PTHR42756:SF2">
    <property type="entry name" value="MARR FAMILY REGULATORY PROTEIN"/>
    <property type="match status" value="1"/>
</dbReference>
<dbReference type="Pfam" id="PF01047">
    <property type="entry name" value="MarR"/>
    <property type="match status" value="1"/>
</dbReference>
<protein>
    <submittedName>
        <fullName evidence="6">MarR family transcriptional regulator</fullName>
    </submittedName>
</protein>
<dbReference type="PRINTS" id="PR00598">
    <property type="entry name" value="HTHMARR"/>
</dbReference>
<evidence type="ECO:0000256" key="3">
    <source>
        <dbReference type="ARBA" id="ARBA00023163"/>
    </source>
</evidence>
<feature type="domain" description="HTH marR-type" evidence="4">
    <location>
        <begin position="1"/>
        <end position="139"/>
    </location>
</feature>
<dbReference type="PANTHER" id="PTHR42756">
    <property type="entry name" value="TRANSCRIPTIONAL REGULATOR, MARR"/>
    <property type="match status" value="1"/>
</dbReference>
<dbReference type="GO" id="GO:0003700">
    <property type="term" value="F:DNA-binding transcription factor activity"/>
    <property type="evidence" value="ECO:0007669"/>
    <property type="project" value="InterPro"/>
</dbReference>
<sequence length="165" mass="19600">MNIKHDTRYFGILNRQLQTYINLAFKELDLDYWECIFMVNLYDNEGINQEKLSSILLIDKSITTKTINSLVNKGLIIRKVCEKDKRAKNLYISDKGKEYKEQIIYLIEKWIDYISDGIDKETQEFVLNKLRIMAEKARDADFDWILQMKADCRHQDPSNNKPILL</sequence>
<dbReference type="AlphaFoldDB" id="A0A3E2NE34"/>
<dbReference type="RefSeq" id="WP_117416821.1">
    <property type="nucleotide sequence ID" value="NZ_BRPJ01000073.1"/>
</dbReference>
<dbReference type="InterPro" id="IPR000835">
    <property type="entry name" value="HTH_MarR-typ"/>
</dbReference>
<evidence type="ECO:0000313" key="8">
    <source>
        <dbReference type="Proteomes" id="UP001419084"/>
    </source>
</evidence>
<keyword evidence="8" id="KW-1185">Reference proteome</keyword>
<dbReference type="SMART" id="SM00347">
    <property type="entry name" value="HTH_MARR"/>
    <property type="match status" value="1"/>
</dbReference>
<evidence type="ECO:0000313" key="6">
    <source>
        <dbReference type="EMBL" id="RFZ79141.1"/>
    </source>
</evidence>
<name>A0A3E2NE34_9FIRM</name>
<dbReference type="OrthoDB" id="6462103at2"/>
<evidence type="ECO:0000259" key="4">
    <source>
        <dbReference type="PROSITE" id="PS50995"/>
    </source>
</evidence>
<dbReference type="PROSITE" id="PS50995">
    <property type="entry name" value="HTH_MARR_2"/>
    <property type="match status" value="1"/>
</dbReference>
<accession>A0A3E2NE34</accession>
<reference evidence="5 8" key="2">
    <citation type="journal article" date="2024" name="Int. J. Syst. Evol. Microbiol.">
        <title>Lacrimispora brassicae sp. nov. isolated from fermented cabbage, and proposal of Clostridium indicum Gundawar et al. 2019 and Clostridium methoxybenzovorans Mechichi et al. 1999 as heterotypic synonyms of Lacrimispora amygdalina (Parshina et al. 2003) Haas and Blanchard 2020 and Lacrimispora indolis (McClung and McCoy 1957) Haas and Blanchard 2020, respectively.</title>
        <authorList>
            <person name="Kobayashi H."/>
            <person name="Tanizawa Y."/>
            <person name="Sakamoto M."/>
            <person name="Ohkuma M."/>
            <person name="Tohno M."/>
        </authorList>
    </citation>
    <scope>NUCLEOTIDE SEQUENCE [LARGE SCALE GENOMIC DNA]</scope>
    <source>
        <strain evidence="5 8">DSM 12857</strain>
    </source>
</reference>
<dbReference type="InterPro" id="IPR036390">
    <property type="entry name" value="WH_DNA-bd_sf"/>
</dbReference>
<proteinExistence type="predicted"/>
<reference evidence="6 7" key="1">
    <citation type="submission" date="2018-07" db="EMBL/GenBank/DDBJ databases">
        <title>New species, Clostridium PI-S10-A1B.</title>
        <authorList>
            <person name="Krishna G."/>
            <person name="Summeta K."/>
            <person name="Shikha S."/>
            <person name="Prabhu P.B."/>
            <person name="Suresh K."/>
        </authorList>
    </citation>
    <scope>NUCLEOTIDE SEQUENCE [LARGE SCALE GENOMIC DNA]</scope>
    <source>
        <strain evidence="6 7">PI-S10-A1B</strain>
    </source>
</reference>
<dbReference type="EMBL" id="QOHO01000027">
    <property type="protein sequence ID" value="RFZ79141.1"/>
    <property type="molecule type" value="Genomic_DNA"/>
</dbReference>
<gene>
    <name evidence="6" type="ORF">DS742_09785</name>
    <name evidence="5" type="ORF">LAD12857_33660</name>
</gene>
<comment type="caution">
    <text evidence="6">The sequence shown here is derived from an EMBL/GenBank/DDBJ whole genome shotgun (WGS) entry which is preliminary data.</text>
</comment>
<keyword evidence="2" id="KW-0238">DNA-binding</keyword>
<dbReference type="InterPro" id="IPR036388">
    <property type="entry name" value="WH-like_DNA-bd_sf"/>
</dbReference>
<evidence type="ECO:0000313" key="5">
    <source>
        <dbReference type="EMBL" id="GLB31443.1"/>
    </source>
</evidence>
<dbReference type="GO" id="GO:0003677">
    <property type="term" value="F:DNA binding"/>
    <property type="evidence" value="ECO:0007669"/>
    <property type="project" value="UniProtKB-KW"/>
</dbReference>
<dbReference type="Proteomes" id="UP001419084">
    <property type="component" value="Unassembled WGS sequence"/>
</dbReference>
<keyword evidence="3" id="KW-0804">Transcription</keyword>
<evidence type="ECO:0000256" key="2">
    <source>
        <dbReference type="ARBA" id="ARBA00023125"/>
    </source>
</evidence>
<dbReference type="SUPFAM" id="SSF46785">
    <property type="entry name" value="Winged helix' DNA-binding domain"/>
    <property type="match status" value="1"/>
</dbReference>